<dbReference type="GO" id="GO:0050361">
    <property type="term" value="F:tryptophan 2-monooxygenase activity"/>
    <property type="evidence" value="ECO:0007669"/>
    <property type="project" value="UniProtKB-EC"/>
</dbReference>
<evidence type="ECO:0000256" key="3">
    <source>
        <dbReference type="ARBA" id="ARBA00012535"/>
    </source>
</evidence>
<dbReference type="PANTHER" id="PTHR10742">
    <property type="entry name" value="FLAVIN MONOAMINE OXIDASE"/>
    <property type="match status" value="1"/>
</dbReference>
<dbReference type="SUPFAM" id="SSF54373">
    <property type="entry name" value="FAD-linked reductases, C-terminal domain"/>
    <property type="match status" value="1"/>
</dbReference>
<dbReference type="InterPro" id="IPR050281">
    <property type="entry name" value="Flavin_monoamine_oxidase"/>
</dbReference>
<evidence type="ECO:0000256" key="6">
    <source>
        <dbReference type="ARBA" id="ARBA00047321"/>
    </source>
</evidence>
<keyword evidence="5" id="KW-0073">Auxin biosynthesis</keyword>
<dbReference type="EC" id="1.13.12.3" evidence="3"/>
<dbReference type="EMBL" id="SZQL01000002">
    <property type="protein sequence ID" value="TKK70897.1"/>
    <property type="molecule type" value="Genomic_DNA"/>
</dbReference>
<dbReference type="InterPro" id="IPR002937">
    <property type="entry name" value="Amino_oxidase"/>
</dbReference>
<name>A0A4U3LAT1_9BACT</name>
<dbReference type="PRINTS" id="PR00420">
    <property type="entry name" value="RNGMNOXGNASE"/>
</dbReference>
<dbReference type="Gene3D" id="3.90.660.10">
    <property type="match status" value="1"/>
</dbReference>
<gene>
    <name evidence="8" type="ORF">FC093_04165</name>
</gene>
<dbReference type="OrthoDB" id="56323at2"/>
<evidence type="ECO:0000256" key="5">
    <source>
        <dbReference type="ARBA" id="ARBA00023070"/>
    </source>
</evidence>
<evidence type="ECO:0000259" key="7">
    <source>
        <dbReference type="Pfam" id="PF01593"/>
    </source>
</evidence>
<dbReference type="AlphaFoldDB" id="A0A4U3LAT1"/>
<dbReference type="InterPro" id="IPR036188">
    <property type="entry name" value="FAD/NAD-bd_sf"/>
</dbReference>
<accession>A0A4U3LAT1</accession>
<sequence length="419" mass="46992">MIHADILIVGAGASGLMAAKELSARGKKVIILEARNRAGGRIDTLPQKHFSQPVEAGAEFIHGNLSLTLQLLKENNIPYTKATGSTLRKKDGQWQDTDDEIEGWDEMMQQMDALNEDITLSDFLNTFFNGEKYTKLRQSAIQFAQGFDVADENKAGVIALRNEWQHEEEVQYRIGGGYMQLIDALTMICLRQHCEIHFWEVVNKVVWNKNKVIATTANNEQFSAEKIIITVPISMLQTEGAIAFVPAISEKINAVKEIGFGAVIKVLIQFEEAFWQDVHQDALFFFCEEKIPTWWTQYPAKNNLLTGWLGGPKAFAMQDYSPEQILDIALQSLASMFSKKLPPVTAWHVANWQKQPYTFGAYSYNTTQSAQAKAILKEPVENTIYFAGEAIYTGDAQGTVEAALISGRETAERLLKDIE</sequence>
<comment type="pathway">
    <text evidence="1">Plant hormone metabolism; auxin biosynthesis.</text>
</comment>
<protein>
    <recommendedName>
        <fullName evidence="4">Tryptophan 2-monooxygenase</fullName>
        <ecNumber evidence="3">1.13.12.3</ecNumber>
    </recommendedName>
</protein>
<evidence type="ECO:0000256" key="2">
    <source>
        <dbReference type="ARBA" id="ARBA00005833"/>
    </source>
</evidence>
<dbReference type="GO" id="GO:0009851">
    <property type="term" value="P:auxin biosynthetic process"/>
    <property type="evidence" value="ECO:0007669"/>
    <property type="project" value="UniProtKB-KW"/>
</dbReference>
<evidence type="ECO:0000256" key="1">
    <source>
        <dbReference type="ARBA" id="ARBA00004814"/>
    </source>
</evidence>
<dbReference type="SUPFAM" id="SSF51905">
    <property type="entry name" value="FAD/NAD(P)-binding domain"/>
    <property type="match status" value="1"/>
</dbReference>
<comment type="caution">
    <text evidence="8">The sequence shown here is derived from an EMBL/GenBank/DDBJ whole genome shotgun (WGS) entry which is preliminary data.</text>
</comment>
<keyword evidence="9" id="KW-1185">Reference proteome</keyword>
<dbReference type="Gene3D" id="3.50.50.60">
    <property type="entry name" value="FAD/NAD(P)-binding domain"/>
    <property type="match status" value="1"/>
</dbReference>
<comment type="similarity">
    <text evidence="2">Belongs to the tryptophan 2-monooxygenase family.</text>
</comment>
<organism evidence="8 9">
    <name type="scientific">Ilyomonas limi</name>
    <dbReference type="NCBI Taxonomy" id="2575867"/>
    <lineage>
        <taxon>Bacteria</taxon>
        <taxon>Pseudomonadati</taxon>
        <taxon>Bacteroidota</taxon>
        <taxon>Chitinophagia</taxon>
        <taxon>Chitinophagales</taxon>
        <taxon>Chitinophagaceae</taxon>
        <taxon>Ilyomonas</taxon>
    </lineage>
</organism>
<evidence type="ECO:0000256" key="4">
    <source>
        <dbReference type="ARBA" id="ARBA00017871"/>
    </source>
</evidence>
<dbReference type="PANTHER" id="PTHR10742:SF410">
    <property type="entry name" value="LYSINE-SPECIFIC HISTONE DEMETHYLASE 2"/>
    <property type="match status" value="1"/>
</dbReference>
<feature type="domain" description="Amine oxidase" evidence="7">
    <location>
        <begin position="14"/>
        <end position="415"/>
    </location>
</feature>
<proteinExistence type="inferred from homology"/>
<dbReference type="Pfam" id="PF01593">
    <property type="entry name" value="Amino_oxidase"/>
    <property type="match status" value="1"/>
</dbReference>
<dbReference type="RefSeq" id="WP_137260496.1">
    <property type="nucleotide sequence ID" value="NZ_SZQL01000002.1"/>
</dbReference>
<comment type="catalytic activity">
    <reaction evidence="6">
        <text>L-tryptophan + O2 = indole-3-acetamide + CO2 + H2O</text>
        <dbReference type="Rhea" id="RHEA:16165"/>
        <dbReference type="ChEBI" id="CHEBI:15377"/>
        <dbReference type="ChEBI" id="CHEBI:15379"/>
        <dbReference type="ChEBI" id="CHEBI:16031"/>
        <dbReference type="ChEBI" id="CHEBI:16526"/>
        <dbReference type="ChEBI" id="CHEBI:57912"/>
        <dbReference type="EC" id="1.13.12.3"/>
    </reaction>
</comment>
<evidence type="ECO:0000313" key="9">
    <source>
        <dbReference type="Proteomes" id="UP000305848"/>
    </source>
</evidence>
<dbReference type="Proteomes" id="UP000305848">
    <property type="component" value="Unassembled WGS sequence"/>
</dbReference>
<reference evidence="8 9" key="1">
    <citation type="submission" date="2019-05" db="EMBL/GenBank/DDBJ databases">
        <title>Panacibacter sp. strain 17mud1-8 Genome sequencing and assembly.</title>
        <authorList>
            <person name="Chhetri G."/>
        </authorList>
    </citation>
    <scope>NUCLEOTIDE SEQUENCE [LARGE SCALE GENOMIC DNA]</scope>
    <source>
        <strain evidence="8 9">17mud1-8</strain>
    </source>
</reference>
<evidence type="ECO:0000313" key="8">
    <source>
        <dbReference type="EMBL" id="TKK70897.1"/>
    </source>
</evidence>